<evidence type="ECO:0000313" key="1">
    <source>
        <dbReference type="EMBL" id="PSS37931.1"/>
    </source>
</evidence>
<accession>A0A2R6S6K9</accession>
<keyword evidence="2" id="KW-1185">Reference proteome</keyword>
<protein>
    <submittedName>
        <fullName evidence="1">Uncharacterized protein</fullName>
    </submittedName>
</protein>
<reference evidence="1 2" key="1">
    <citation type="submission" date="2018-02" db="EMBL/GenBank/DDBJ databases">
        <title>Genome sequence of the basidiomycete white-rot fungus Phlebia centrifuga.</title>
        <authorList>
            <person name="Granchi Z."/>
            <person name="Peng M."/>
            <person name="de Vries R.P."/>
            <person name="Hilden K."/>
            <person name="Makela M.R."/>
            <person name="Grigoriev I."/>
            <person name="Riley R."/>
        </authorList>
    </citation>
    <scope>NUCLEOTIDE SEQUENCE [LARGE SCALE GENOMIC DNA]</scope>
    <source>
        <strain evidence="1 2">FBCC195</strain>
    </source>
</reference>
<gene>
    <name evidence="1" type="ORF">PHLCEN_2v223</name>
</gene>
<sequence length="52" mass="5861">MRFTLQDGFVIYPAQVDIQSKGLTHAGKWTFTQLAFLRSSSVCDIQDHMTVA</sequence>
<dbReference type="AlphaFoldDB" id="A0A2R6S6K9"/>
<organism evidence="1 2">
    <name type="scientific">Hermanssonia centrifuga</name>
    <dbReference type="NCBI Taxonomy" id="98765"/>
    <lineage>
        <taxon>Eukaryota</taxon>
        <taxon>Fungi</taxon>
        <taxon>Dikarya</taxon>
        <taxon>Basidiomycota</taxon>
        <taxon>Agaricomycotina</taxon>
        <taxon>Agaricomycetes</taxon>
        <taxon>Polyporales</taxon>
        <taxon>Meruliaceae</taxon>
        <taxon>Hermanssonia</taxon>
    </lineage>
</organism>
<evidence type="ECO:0000313" key="2">
    <source>
        <dbReference type="Proteomes" id="UP000186601"/>
    </source>
</evidence>
<name>A0A2R6S6K9_9APHY</name>
<dbReference type="Proteomes" id="UP000186601">
    <property type="component" value="Unassembled WGS sequence"/>
</dbReference>
<proteinExistence type="predicted"/>
<dbReference type="EMBL" id="MLYV02000017">
    <property type="protein sequence ID" value="PSS37931.1"/>
    <property type="molecule type" value="Genomic_DNA"/>
</dbReference>
<comment type="caution">
    <text evidence="1">The sequence shown here is derived from an EMBL/GenBank/DDBJ whole genome shotgun (WGS) entry which is preliminary data.</text>
</comment>